<dbReference type="Gene3D" id="3.40.50.1820">
    <property type="entry name" value="alpha/beta hydrolase"/>
    <property type="match status" value="1"/>
</dbReference>
<dbReference type="PANTHER" id="PTHR43037:SF1">
    <property type="entry name" value="BLL1128 PROTEIN"/>
    <property type="match status" value="1"/>
</dbReference>
<keyword evidence="4" id="KW-1185">Reference proteome</keyword>
<dbReference type="AlphaFoldDB" id="A0A290Z7C8"/>
<accession>A0A290Z7C8</accession>
<dbReference type="KEGG" id="apre:CNX65_17665"/>
<organism evidence="3 4">
    <name type="scientific">Actinosynnema pretiosum</name>
    <dbReference type="NCBI Taxonomy" id="42197"/>
    <lineage>
        <taxon>Bacteria</taxon>
        <taxon>Bacillati</taxon>
        <taxon>Actinomycetota</taxon>
        <taxon>Actinomycetes</taxon>
        <taxon>Pseudonocardiales</taxon>
        <taxon>Pseudonocardiaceae</taxon>
        <taxon>Actinosynnema</taxon>
    </lineage>
</organism>
<dbReference type="InterPro" id="IPR050955">
    <property type="entry name" value="Plant_Biomass_Hydrol_Est"/>
</dbReference>
<feature type="compositionally biased region" description="Polar residues" evidence="2">
    <location>
        <begin position="205"/>
        <end position="215"/>
    </location>
</feature>
<evidence type="ECO:0008006" key="5">
    <source>
        <dbReference type="Google" id="ProtNLM"/>
    </source>
</evidence>
<name>A0A290Z7C8_9PSEU</name>
<dbReference type="RefSeq" id="WP_096494460.1">
    <property type="nucleotide sequence ID" value="NZ_CP023445.1"/>
</dbReference>
<dbReference type="SUPFAM" id="SSF53474">
    <property type="entry name" value="alpha/beta-Hydrolases"/>
    <property type="match status" value="1"/>
</dbReference>
<dbReference type="InterPro" id="IPR029058">
    <property type="entry name" value="AB_hydrolase_fold"/>
</dbReference>
<gene>
    <name evidence="3" type="ORF">CNX65_17665</name>
</gene>
<sequence length="269" mass="28483">MTVTRAQVDAAGRTRTYTLVTPAGPITDLVLVFHGSKQTAEKHRAFTGRAFDALAAGGAAVAYLDGHKGNWNDARRGSRFPARVEDVDDVAFTEAVIARHAPDRVHAIGYSNGGQFVFRLLHERPGLLTAAVAIGATMPTSDNFTVPTPPAPTPLLLVNGTRDRIVPYNGGELKPWARALFKVDGDNLSAPATAAYFARHNGITTAPTSTRTGNAERTVHTQPGKPPVTLLTAHGAGHTIPGPKKAPFVLGSTNRDVTTADLARALFAR</sequence>
<reference evidence="3" key="1">
    <citation type="submission" date="2017-09" db="EMBL/GenBank/DDBJ databases">
        <title>Complete Genome Sequence of ansamitocin-producing Bacterium Actinosynnema pretiosum X47.</title>
        <authorList>
            <person name="Cao G."/>
            <person name="Zong G."/>
            <person name="Zhong C."/>
            <person name="Fu J."/>
        </authorList>
    </citation>
    <scope>NUCLEOTIDE SEQUENCE [LARGE SCALE GENOMIC DNA]</scope>
    <source>
        <strain evidence="3">X47</strain>
    </source>
</reference>
<evidence type="ECO:0000256" key="1">
    <source>
        <dbReference type="ARBA" id="ARBA00022729"/>
    </source>
</evidence>
<evidence type="ECO:0000256" key="2">
    <source>
        <dbReference type="SAM" id="MobiDB-lite"/>
    </source>
</evidence>
<evidence type="ECO:0000313" key="3">
    <source>
        <dbReference type="EMBL" id="ATE54885.1"/>
    </source>
</evidence>
<dbReference type="PANTHER" id="PTHR43037">
    <property type="entry name" value="UNNAMED PRODUCT-RELATED"/>
    <property type="match status" value="1"/>
</dbReference>
<keyword evidence="1" id="KW-0732">Signal</keyword>
<protein>
    <recommendedName>
        <fullName evidence="5">Polyhydroxybutyrate depolymerase</fullName>
    </recommendedName>
</protein>
<dbReference type="Proteomes" id="UP000218505">
    <property type="component" value="Chromosome"/>
</dbReference>
<proteinExistence type="predicted"/>
<dbReference type="EMBL" id="CP023445">
    <property type="protein sequence ID" value="ATE54885.1"/>
    <property type="molecule type" value="Genomic_DNA"/>
</dbReference>
<evidence type="ECO:0000313" key="4">
    <source>
        <dbReference type="Proteomes" id="UP000218505"/>
    </source>
</evidence>
<feature type="region of interest" description="Disordered" evidence="2">
    <location>
        <begin position="205"/>
        <end position="225"/>
    </location>
</feature>